<protein>
    <submittedName>
        <fullName evidence="2">Uncharacterized protein</fullName>
    </submittedName>
</protein>
<feature type="compositionally biased region" description="Basic and acidic residues" evidence="1">
    <location>
        <begin position="69"/>
        <end position="81"/>
    </location>
</feature>
<evidence type="ECO:0000313" key="3">
    <source>
        <dbReference type="Proteomes" id="UP001642464"/>
    </source>
</evidence>
<keyword evidence="3" id="KW-1185">Reference proteome</keyword>
<accession>A0ABP0HP71</accession>
<feature type="region of interest" description="Disordered" evidence="1">
    <location>
        <begin position="51"/>
        <end position="116"/>
    </location>
</feature>
<dbReference type="Proteomes" id="UP001642464">
    <property type="component" value="Unassembled WGS sequence"/>
</dbReference>
<gene>
    <name evidence="2" type="ORF">SCF082_LOCUS2867</name>
</gene>
<proteinExistence type="predicted"/>
<evidence type="ECO:0000313" key="2">
    <source>
        <dbReference type="EMBL" id="CAK8991935.1"/>
    </source>
</evidence>
<organism evidence="2 3">
    <name type="scientific">Durusdinium trenchii</name>
    <dbReference type="NCBI Taxonomy" id="1381693"/>
    <lineage>
        <taxon>Eukaryota</taxon>
        <taxon>Sar</taxon>
        <taxon>Alveolata</taxon>
        <taxon>Dinophyceae</taxon>
        <taxon>Suessiales</taxon>
        <taxon>Symbiodiniaceae</taxon>
        <taxon>Durusdinium</taxon>
    </lineage>
</organism>
<name>A0ABP0HP71_9DINO</name>
<sequence length="116" mass="13304">MVLENRLCHALGCNDEDERAKVHLRNKRMLDLPPDSASTVDPDMAHDMAREATSDDNLIEDDGYFDPGRSAHDHDGGHDGETTPARVRRYTMSSRSEVSDEEFWSYWHETSDHEED</sequence>
<reference evidence="2 3" key="1">
    <citation type="submission" date="2024-02" db="EMBL/GenBank/DDBJ databases">
        <authorList>
            <person name="Chen Y."/>
            <person name="Shah S."/>
            <person name="Dougan E. K."/>
            <person name="Thang M."/>
            <person name="Chan C."/>
        </authorList>
    </citation>
    <scope>NUCLEOTIDE SEQUENCE [LARGE SCALE GENOMIC DNA]</scope>
</reference>
<dbReference type="EMBL" id="CAXAMM010001436">
    <property type="protein sequence ID" value="CAK8991935.1"/>
    <property type="molecule type" value="Genomic_DNA"/>
</dbReference>
<evidence type="ECO:0000256" key="1">
    <source>
        <dbReference type="SAM" id="MobiDB-lite"/>
    </source>
</evidence>
<comment type="caution">
    <text evidence="2">The sequence shown here is derived from an EMBL/GenBank/DDBJ whole genome shotgun (WGS) entry which is preliminary data.</text>
</comment>